<dbReference type="Pfam" id="PF15006">
    <property type="entry name" value="DUF4517"/>
    <property type="match status" value="1"/>
</dbReference>
<sequence>FDPLENVHVKIVSINRSEDGKGHDIDVTFSALKEKIMQESITIISNIDPSRTLVLELHARVLGKGQGTPSLKKGIHFVRIEWDEETDDSDWQ</sequence>
<evidence type="ECO:0000313" key="3">
    <source>
        <dbReference type="EMBL" id="CEK59553.1"/>
    </source>
</evidence>
<dbReference type="InterPro" id="IPR026794">
    <property type="entry name" value="ADISSP"/>
</dbReference>
<dbReference type="AlphaFoldDB" id="A0A0B6YTJ4"/>
<proteinExistence type="inferred from homology"/>
<evidence type="ECO:0000256" key="1">
    <source>
        <dbReference type="ARBA" id="ARBA00035018"/>
    </source>
</evidence>
<comment type="similarity">
    <text evidence="1">Belongs to the ADISSP family.</text>
</comment>
<evidence type="ECO:0000313" key="4">
    <source>
        <dbReference type="EMBL" id="CEK59554.1"/>
    </source>
</evidence>
<accession>A0A0B6YTJ4</accession>
<reference evidence="3" key="1">
    <citation type="submission" date="2014-12" db="EMBL/GenBank/DDBJ databases">
        <title>Insight into the proteome of Arion vulgaris.</title>
        <authorList>
            <person name="Aradska J."/>
            <person name="Bulat T."/>
            <person name="Smidak R."/>
            <person name="Sarate P."/>
            <person name="Gangsoo J."/>
            <person name="Sialana F."/>
            <person name="Bilban M."/>
            <person name="Lubec G."/>
        </authorList>
    </citation>
    <scope>NUCLEOTIDE SEQUENCE</scope>
    <source>
        <tissue evidence="3">Skin</tissue>
    </source>
</reference>
<dbReference type="PANTHER" id="PTHR13287">
    <property type="entry name" value="ADIPOSE-SECRETED SIGNALING PROTEIN"/>
    <property type="match status" value="1"/>
</dbReference>
<feature type="non-terminal residue" evidence="3">
    <location>
        <position position="1"/>
    </location>
</feature>
<dbReference type="PANTHER" id="PTHR13287:SF2">
    <property type="entry name" value="ADIPOSE-SECRETED SIGNALING PROTEIN"/>
    <property type="match status" value="1"/>
</dbReference>
<name>A0A0B6YTJ4_9EUPU</name>
<dbReference type="EMBL" id="HACG01012688">
    <property type="protein sequence ID" value="CEK59553.1"/>
    <property type="molecule type" value="Transcribed_RNA"/>
</dbReference>
<evidence type="ECO:0000256" key="2">
    <source>
        <dbReference type="ARBA" id="ARBA00035300"/>
    </source>
</evidence>
<organism evidence="3">
    <name type="scientific">Arion vulgaris</name>
    <dbReference type="NCBI Taxonomy" id="1028688"/>
    <lineage>
        <taxon>Eukaryota</taxon>
        <taxon>Metazoa</taxon>
        <taxon>Spiralia</taxon>
        <taxon>Lophotrochozoa</taxon>
        <taxon>Mollusca</taxon>
        <taxon>Gastropoda</taxon>
        <taxon>Heterobranchia</taxon>
        <taxon>Euthyneura</taxon>
        <taxon>Panpulmonata</taxon>
        <taxon>Eupulmonata</taxon>
        <taxon>Stylommatophora</taxon>
        <taxon>Helicina</taxon>
        <taxon>Arionoidea</taxon>
        <taxon>Arionidae</taxon>
        <taxon>Arion</taxon>
    </lineage>
</organism>
<gene>
    <name evidence="3" type="primary">ORF36680</name>
    <name evidence="4" type="synonym">ORF36683</name>
</gene>
<protein>
    <recommendedName>
        <fullName evidence="2">Adipose-secreted signaling protein</fullName>
    </recommendedName>
</protein>
<dbReference type="EMBL" id="HACG01012689">
    <property type="protein sequence ID" value="CEK59554.1"/>
    <property type="molecule type" value="Transcribed_RNA"/>
</dbReference>